<dbReference type="RefSeq" id="XP_019041056.1">
    <property type="nucleotide sequence ID" value="XM_019182904.1"/>
</dbReference>
<reference evidence="2 3" key="1">
    <citation type="journal article" date="2016" name="Proc. Natl. Acad. Sci. U.S.A.">
        <title>Comparative genomics of biotechnologically important yeasts.</title>
        <authorList>
            <person name="Riley R."/>
            <person name="Haridas S."/>
            <person name="Wolfe K.H."/>
            <person name="Lopes M.R."/>
            <person name="Hittinger C.T."/>
            <person name="Goeker M."/>
            <person name="Salamov A.A."/>
            <person name="Wisecaver J.H."/>
            <person name="Long T.M."/>
            <person name="Calvey C.H."/>
            <person name="Aerts A.L."/>
            <person name="Barry K.W."/>
            <person name="Choi C."/>
            <person name="Clum A."/>
            <person name="Coughlan A.Y."/>
            <person name="Deshpande S."/>
            <person name="Douglass A.P."/>
            <person name="Hanson S.J."/>
            <person name="Klenk H.-P."/>
            <person name="LaButti K.M."/>
            <person name="Lapidus A."/>
            <person name="Lindquist E.A."/>
            <person name="Lipzen A.M."/>
            <person name="Meier-Kolthoff J.P."/>
            <person name="Ohm R.A."/>
            <person name="Otillar R.P."/>
            <person name="Pangilinan J.L."/>
            <person name="Peng Y."/>
            <person name="Rokas A."/>
            <person name="Rosa C.A."/>
            <person name="Scheuner C."/>
            <person name="Sibirny A.A."/>
            <person name="Slot J.C."/>
            <person name="Stielow J.B."/>
            <person name="Sun H."/>
            <person name="Kurtzman C.P."/>
            <person name="Blackwell M."/>
            <person name="Grigoriev I.V."/>
            <person name="Jeffries T.W."/>
        </authorList>
    </citation>
    <scope>NUCLEOTIDE SEQUENCE [LARGE SCALE GENOMIC DNA]</scope>
    <source>
        <strain evidence="3">ATCC 58044 / CBS 1984 / NCYC 433 / NRRL Y-366-8</strain>
    </source>
</reference>
<evidence type="ECO:0000313" key="3">
    <source>
        <dbReference type="Proteomes" id="UP000094112"/>
    </source>
</evidence>
<dbReference type="GO" id="GO:0000070">
    <property type="term" value="P:mitotic sister chromatid segregation"/>
    <property type="evidence" value="ECO:0007669"/>
    <property type="project" value="InterPro"/>
</dbReference>
<proteinExistence type="predicted"/>
<keyword evidence="1" id="KW-0175">Coiled coil</keyword>
<keyword evidence="3" id="KW-1185">Reference proteome</keyword>
<dbReference type="Pfam" id="PF08641">
    <property type="entry name" value="Mis14"/>
    <property type="match status" value="1"/>
</dbReference>
<dbReference type="GO" id="GO:0000444">
    <property type="term" value="C:MIS12/MIND type complex"/>
    <property type="evidence" value="ECO:0007669"/>
    <property type="project" value="TreeGrafter"/>
</dbReference>
<dbReference type="PANTHER" id="PTHR31749:SF3">
    <property type="entry name" value="KINETOCHORE-ASSOCIATED PROTEIN NSL1 HOMOLOG"/>
    <property type="match status" value="1"/>
</dbReference>
<evidence type="ECO:0000256" key="1">
    <source>
        <dbReference type="SAM" id="Coils"/>
    </source>
</evidence>
<gene>
    <name evidence="2" type="ORF">WICANDRAFT_59925</name>
</gene>
<organism evidence="2 3">
    <name type="scientific">Wickerhamomyces anomalus (strain ATCC 58044 / CBS 1984 / NCYC 433 / NRRL Y-366-8)</name>
    <name type="common">Yeast</name>
    <name type="synonym">Hansenula anomala</name>
    <dbReference type="NCBI Taxonomy" id="683960"/>
    <lineage>
        <taxon>Eukaryota</taxon>
        <taxon>Fungi</taxon>
        <taxon>Dikarya</taxon>
        <taxon>Ascomycota</taxon>
        <taxon>Saccharomycotina</taxon>
        <taxon>Saccharomycetes</taxon>
        <taxon>Phaffomycetales</taxon>
        <taxon>Wickerhamomycetaceae</taxon>
        <taxon>Wickerhamomyces</taxon>
    </lineage>
</organism>
<dbReference type="OrthoDB" id="2135762at2759"/>
<evidence type="ECO:0000313" key="2">
    <source>
        <dbReference type="EMBL" id="ODQ61849.1"/>
    </source>
</evidence>
<dbReference type="EMBL" id="KV454208">
    <property type="protein sequence ID" value="ODQ61849.1"/>
    <property type="molecule type" value="Genomic_DNA"/>
</dbReference>
<accession>A0A1E3P8W5</accession>
<protein>
    <submittedName>
        <fullName evidence="2">Uncharacterized protein</fullName>
    </submittedName>
</protein>
<dbReference type="AlphaFoldDB" id="A0A1E3P8W5"/>
<feature type="coiled-coil region" evidence="1">
    <location>
        <begin position="127"/>
        <end position="215"/>
    </location>
</feature>
<dbReference type="Proteomes" id="UP000094112">
    <property type="component" value="Unassembled WGS sequence"/>
</dbReference>
<name>A0A1E3P8W5_WICAA</name>
<dbReference type="InterPro" id="IPR013950">
    <property type="entry name" value="Mis14/Nsl1"/>
</dbReference>
<dbReference type="PANTHER" id="PTHR31749">
    <property type="entry name" value="KINETOCHORE-ASSOCIATED PROTEIN NSL1 HOMOLOG"/>
    <property type="match status" value="1"/>
</dbReference>
<sequence length="215" mass="25134">MSQEHHQKIHLNLKDVKHLQIQFAKAATDKLNLYLPTSDHSDPLKSRVSSLVNDFIYEIFEASKNSLDIDGATGNRDSLRSLLENSTNEVEPFDFSLQDQVRKAYQEVEQETIKLTKMRRDAPSEIKKSYEDSLEQSLSKIETLQKELENLESENEADIENHEDQFKRGVSSRLEDMISDYEESMRSIKEIKDQMPQERNEIEKLNNIIEFLQQK</sequence>
<dbReference type="GeneID" id="30200150"/>
<dbReference type="STRING" id="683960.A0A1E3P8W5"/>